<dbReference type="SUPFAM" id="SSF52374">
    <property type="entry name" value="Nucleotidylyl transferase"/>
    <property type="match status" value="1"/>
</dbReference>
<evidence type="ECO:0000256" key="11">
    <source>
        <dbReference type="ARBA" id="ARBA00080967"/>
    </source>
</evidence>
<dbReference type="OrthoDB" id="17102at2759"/>
<evidence type="ECO:0000256" key="12">
    <source>
        <dbReference type="SAM" id="MobiDB-lite"/>
    </source>
</evidence>
<dbReference type="GO" id="GO:0004105">
    <property type="term" value="F:choline-phosphate cytidylyltransferase activity"/>
    <property type="evidence" value="ECO:0007669"/>
    <property type="project" value="UniProtKB-EC"/>
</dbReference>
<evidence type="ECO:0000256" key="2">
    <source>
        <dbReference type="ARBA" id="ARBA00022516"/>
    </source>
</evidence>
<organism evidence="14 15">
    <name type="scientific">Ascoidea rubescens DSM 1968</name>
    <dbReference type="NCBI Taxonomy" id="1344418"/>
    <lineage>
        <taxon>Eukaryota</taxon>
        <taxon>Fungi</taxon>
        <taxon>Dikarya</taxon>
        <taxon>Ascomycota</taxon>
        <taxon>Saccharomycotina</taxon>
        <taxon>Saccharomycetes</taxon>
        <taxon>Ascoideaceae</taxon>
        <taxon>Ascoidea</taxon>
    </lineage>
</organism>
<feature type="compositionally biased region" description="Low complexity" evidence="12">
    <location>
        <begin position="1"/>
        <end position="16"/>
    </location>
</feature>
<keyword evidence="8" id="KW-1208">Phospholipid metabolism</keyword>
<evidence type="ECO:0000256" key="4">
    <source>
        <dbReference type="ARBA" id="ARBA00022679"/>
    </source>
</evidence>
<feature type="compositionally biased region" description="Polar residues" evidence="12">
    <location>
        <begin position="17"/>
        <end position="32"/>
    </location>
</feature>
<dbReference type="STRING" id="1344418.A0A1D2VDH5"/>
<dbReference type="FunCoup" id="A0A1D2VDH5">
    <property type="interactions" value="149"/>
</dbReference>
<evidence type="ECO:0000256" key="3">
    <source>
        <dbReference type="ARBA" id="ARBA00022553"/>
    </source>
</evidence>
<dbReference type="InterPro" id="IPR014729">
    <property type="entry name" value="Rossmann-like_a/b/a_fold"/>
</dbReference>
<dbReference type="PANTHER" id="PTHR10739">
    <property type="entry name" value="CYTIDYLYLTRANSFERASE"/>
    <property type="match status" value="1"/>
</dbReference>
<dbReference type="InterPro" id="IPR041723">
    <property type="entry name" value="CCT"/>
</dbReference>
<dbReference type="GO" id="GO:0005635">
    <property type="term" value="C:nuclear envelope"/>
    <property type="evidence" value="ECO:0007669"/>
    <property type="project" value="EnsemblFungi"/>
</dbReference>
<dbReference type="Pfam" id="PF01467">
    <property type="entry name" value="CTP_transf_like"/>
    <property type="match status" value="1"/>
</dbReference>
<keyword evidence="2" id="KW-0444">Lipid biosynthesis</keyword>
<dbReference type="RefSeq" id="XP_020045956.1">
    <property type="nucleotide sequence ID" value="XM_020190761.1"/>
</dbReference>
<evidence type="ECO:0000256" key="1">
    <source>
        <dbReference type="ARBA" id="ARBA00010101"/>
    </source>
</evidence>
<dbReference type="CDD" id="cd02174">
    <property type="entry name" value="CCT"/>
    <property type="match status" value="1"/>
</dbReference>
<dbReference type="AlphaFoldDB" id="A0A1D2VDH5"/>
<feature type="compositionally biased region" description="Low complexity" evidence="12">
    <location>
        <begin position="33"/>
        <end position="51"/>
    </location>
</feature>
<dbReference type="InParanoid" id="A0A1D2VDH5"/>
<evidence type="ECO:0000256" key="6">
    <source>
        <dbReference type="ARBA" id="ARBA00023098"/>
    </source>
</evidence>
<dbReference type="GO" id="GO:0042564">
    <property type="term" value="C:NLS-dependent protein nuclear import complex"/>
    <property type="evidence" value="ECO:0007669"/>
    <property type="project" value="EnsemblFungi"/>
</dbReference>
<evidence type="ECO:0000259" key="13">
    <source>
        <dbReference type="Pfam" id="PF01467"/>
    </source>
</evidence>
<feature type="non-terminal residue" evidence="14">
    <location>
        <position position="340"/>
    </location>
</feature>
<keyword evidence="7" id="KW-0594">Phospholipid biosynthesis</keyword>
<dbReference type="Proteomes" id="UP000095038">
    <property type="component" value="Unassembled WGS sequence"/>
</dbReference>
<protein>
    <recommendedName>
        <fullName evidence="9">choline-phosphate cytidylyltransferase</fullName>
        <ecNumber evidence="9">2.7.7.15</ecNumber>
    </recommendedName>
    <alternativeName>
        <fullName evidence="10">CTP:phosphocholine cytidylyltransferase</fullName>
    </alternativeName>
    <alternativeName>
        <fullName evidence="11">Phosphorylcholine transferase</fullName>
    </alternativeName>
</protein>
<evidence type="ECO:0000313" key="15">
    <source>
        <dbReference type="Proteomes" id="UP000095038"/>
    </source>
</evidence>
<evidence type="ECO:0000256" key="5">
    <source>
        <dbReference type="ARBA" id="ARBA00022695"/>
    </source>
</evidence>
<evidence type="ECO:0000256" key="9">
    <source>
        <dbReference type="ARBA" id="ARBA00026101"/>
    </source>
</evidence>
<sequence length="340" mass="39358">MSPRVSSSRRSAQSVANGTKSQLDQNAQFIDLSSTSSASSASSNHSNSSTALKNAVSDTIPDRTRSSRKRKYNQLIKGSHQDFTSDSRLNRSEPESELDHLRKLKEFRKKEIEYDSKIPEIYKKYRPKGFPLDLPDDIQTRKVRIYCDGIYDLFHLGHMNQLKQCKLMFPNVFLVVGVPSDEITWKNKGLTVLSDTQRCETLLHCKWVDQVIPNAPWELNTDFLLDHNIDFVAHDDLPYASANSDDVYKPIKELGKFLVSQRTEGISTSDIITKIIRDYDKYLMRNFARGATREELNVSWLKKNELEFKKHINDFKSYIKKSKSISNVSKDLYWEIREYL</sequence>
<evidence type="ECO:0000256" key="10">
    <source>
        <dbReference type="ARBA" id="ARBA00076205"/>
    </source>
</evidence>
<reference evidence="15" key="1">
    <citation type="submission" date="2016-05" db="EMBL/GenBank/DDBJ databases">
        <title>Comparative genomics of biotechnologically important yeasts.</title>
        <authorList>
            <consortium name="DOE Joint Genome Institute"/>
            <person name="Riley R."/>
            <person name="Haridas S."/>
            <person name="Wolfe K.H."/>
            <person name="Lopes M.R."/>
            <person name="Hittinger C.T."/>
            <person name="Goker M."/>
            <person name="Salamov A."/>
            <person name="Wisecaver J."/>
            <person name="Long T.M."/>
            <person name="Aerts A.L."/>
            <person name="Barry K."/>
            <person name="Choi C."/>
            <person name="Clum A."/>
            <person name="Coughlan A.Y."/>
            <person name="Deshpande S."/>
            <person name="Douglass A.P."/>
            <person name="Hanson S.J."/>
            <person name="Klenk H.-P."/>
            <person name="Labutti K."/>
            <person name="Lapidus A."/>
            <person name="Lindquist E."/>
            <person name="Lipzen A."/>
            <person name="Meier-Kolthoff J.P."/>
            <person name="Ohm R.A."/>
            <person name="Otillar R.P."/>
            <person name="Pangilinan J."/>
            <person name="Peng Y."/>
            <person name="Rokas A."/>
            <person name="Rosa C.A."/>
            <person name="Scheuner C."/>
            <person name="Sibirny A.A."/>
            <person name="Slot J.C."/>
            <person name="Stielow J.B."/>
            <person name="Sun H."/>
            <person name="Kurtzman C.P."/>
            <person name="Blackwell M."/>
            <person name="Grigoriev I.V."/>
            <person name="Jeffries T.W."/>
        </authorList>
    </citation>
    <scope>NUCLEOTIDE SEQUENCE [LARGE SCALE GENOMIC DNA]</scope>
    <source>
        <strain evidence="15">DSM 1968</strain>
    </source>
</reference>
<dbReference type="InterPro" id="IPR004821">
    <property type="entry name" value="Cyt_trans-like"/>
</dbReference>
<evidence type="ECO:0000256" key="7">
    <source>
        <dbReference type="ARBA" id="ARBA00023209"/>
    </source>
</evidence>
<dbReference type="GeneID" id="30964397"/>
<dbReference type="PANTHER" id="PTHR10739:SF13">
    <property type="entry name" value="CHOLINE-PHOSPHATE CYTIDYLYLTRANSFERASE"/>
    <property type="match status" value="1"/>
</dbReference>
<dbReference type="EMBL" id="KV454485">
    <property type="protein sequence ID" value="ODV59649.1"/>
    <property type="molecule type" value="Genomic_DNA"/>
</dbReference>
<dbReference type="NCBIfam" id="TIGR00125">
    <property type="entry name" value="cyt_tran_rel"/>
    <property type="match status" value="1"/>
</dbReference>
<name>A0A1D2VDH5_9ASCO</name>
<feature type="region of interest" description="Disordered" evidence="12">
    <location>
        <begin position="1"/>
        <end position="97"/>
    </location>
</feature>
<proteinExistence type="inferred from homology"/>
<gene>
    <name evidence="14" type="ORF">ASCRUDRAFT_37303</name>
</gene>
<dbReference type="GO" id="GO:0031210">
    <property type="term" value="F:phosphatidylcholine binding"/>
    <property type="evidence" value="ECO:0007669"/>
    <property type="project" value="TreeGrafter"/>
</dbReference>
<dbReference type="Gene3D" id="3.40.50.620">
    <property type="entry name" value="HUPs"/>
    <property type="match status" value="1"/>
</dbReference>
<keyword evidence="4" id="KW-0808">Transferase</keyword>
<keyword evidence="3" id="KW-0597">Phosphoprotein</keyword>
<keyword evidence="5" id="KW-0548">Nucleotidyltransferase</keyword>
<feature type="compositionally biased region" description="Basic and acidic residues" evidence="12">
    <location>
        <begin position="79"/>
        <end position="97"/>
    </location>
</feature>
<dbReference type="InterPro" id="IPR045049">
    <property type="entry name" value="Pcy1-like"/>
</dbReference>
<dbReference type="EC" id="2.7.7.15" evidence="9"/>
<keyword evidence="15" id="KW-1185">Reference proteome</keyword>
<dbReference type="FunFam" id="3.40.50.620:FF:000147">
    <property type="entry name" value="Cholinephosphate cytidylyltransferase"/>
    <property type="match status" value="1"/>
</dbReference>
<accession>A0A1D2VDH5</accession>
<comment type="similarity">
    <text evidence="1">Belongs to the cytidylyltransferase family.</text>
</comment>
<evidence type="ECO:0000313" key="14">
    <source>
        <dbReference type="EMBL" id="ODV59649.1"/>
    </source>
</evidence>
<feature type="domain" description="Cytidyltransferase-like" evidence="13">
    <location>
        <begin position="146"/>
        <end position="273"/>
    </location>
</feature>
<keyword evidence="6" id="KW-0443">Lipid metabolism</keyword>
<evidence type="ECO:0000256" key="8">
    <source>
        <dbReference type="ARBA" id="ARBA00023264"/>
    </source>
</evidence>